<evidence type="ECO:0000313" key="3">
    <source>
        <dbReference type="EMBL" id="SVA37753.1"/>
    </source>
</evidence>
<dbReference type="InterPro" id="IPR038136">
    <property type="entry name" value="CofD-like_dom_sf"/>
</dbReference>
<protein>
    <recommendedName>
        <fullName evidence="4">2-phospho-L-lactate transferase</fullName>
    </recommendedName>
</protein>
<gene>
    <name evidence="3" type="ORF">METZ01_LOCUS90607</name>
</gene>
<dbReference type="NCBIfam" id="TIGR01819">
    <property type="entry name" value="F420_cofD"/>
    <property type="match status" value="1"/>
</dbReference>
<sequence length="335" mass="35553">VKHNAKQICRHVALSGGVGGAKLVVGLNEVVAPEQLCIIANTGDDFEHLGVHISPDLDTLMYSLASLANPDTGWGVNDETWDFMAALEELGADTWFQIGDRDLATHVERTRLLDSGESLSQTTEALCKRLGIATRIVPMTDGRVRTMLQTDDGLLEFQDYFVRQAARPRISEILYEGATSAEGSPAALKALASPDLEAVLLTPSNPYLSIDPILGISDISSAIKSLDVPVIAVSPIVGGQAIKGPTAKIMNELGADVSPVEVALHYQGIIDGMIIDQSDSDCAEQIAAMGIAVKSAQTVMNSMADKIELARLSVNFASTIDIQNKCDENVGVVAG</sequence>
<dbReference type="Gene3D" id="1.10.8.240">
    <property type="entry name" value="CofD-like domain"/>
    <property type="match status" value="1"/>
</dbReference>
<dbReference type="Pfam" id="PF01933">
    <property type="entry name" value="CofD"/>
    <property type="match status" value="1"/>
</dbReference>
<evidence type="ECO:0008006" key="4">
    <source>
        <dbReference type="Google" id="ProtNLM"/>
    </source>
</evidence>
<dbReference type="GO" id="GO:0000287">
    <property type="term" value="F:magnesium ion binding"/>
    <property type="evidence" value="ECO:0007669"/>
    <property type="project" value="InterPro"/>
</dbReference>
<dbReference type="SUPFAM" id="SSF142338">
    <property type="entry name" value="CofD-like"/>
    <property type="match status" value="1"/>
</dbReference>
<dbReference type="InterPro" id="IPR002882">
    <property type="entry name" value="CofD"/>
</dbReference>
<dbReference type="PANTHER" id="PTHR43007">
    <property type="entry name" value="2-PHOSPHO-L-LACTATE TRANSFERASE"/>
    <property type="match status" value="1"/>
</dbReference>
<feature type="non-terminal residue" evidence="3">
    <location>
        <position position="1"/>
    </location>
</feature>
<dbReference type="CDD" id="cd07186">
    <property type="entry name" value="CofD_like"/>
    <property type="match status" value="1"/>
</dbReference>
<organism evidence="3">
    <name type="scientific">marine metagenome</name>
    <dbReference type="NCBI Taxonomy" id="408172"/>
    <lineage>
        <taxon>unclassified sequences</taxon>
        <taxon>metagenomes</taxon>
        <taxon>ecological metagenomes</taxon>
    </lineage>
</organism>
<evidence type="ECO:0000256" key="2">
    <source>
        <dbReference type="ARBA" id="ARBA00022842"/>
    </source>
</evidence>
<evidence type="ECO:0000256" key="1">
    <source>
        <dbReference type="ARBA" id="ARBA00022679"/>
    </source>
</evidence>
<dbReference type="HAMAP" id="MF_01257">
    <property type="entry name" value="CofD"/>
    <property type="match status" value="1"/>
</dbReference>
<name>A0A381VEC5_9ZZZZ</name>
<keyword evidence="1" id="KW-0808">Transferase</keyword>
<dbReference type="GO" id="GO:0043743">
    <property type="term" value="F:LPPG:FO 2-phospho-L-lactate transferase activity"/>
    <property type="evidence" value="ECO:0007669"/>
    <property type="project" value="InterPro"/>
</dbReference>
<dbReference type="PANTHER" id="PTHR43007:SF1">
    <property type="entry name" value="2-PHOSPHO-L-LACTATE TRANSFERASE"/>
    <property type="match status" value="1"/>
</dbReference>
<proteinExistence type="inferred from homology"/>
<dbReference type="Gene3D" id="3.40.50.10680">
    <property type="entry name" value="CofD-like domains"/>
    <property type="match status" value="1"/>
</dbReference>
<dbReference type="EMBL" id="UINC01008386">
    <property type="protein sequence ID" value="SVA37753.1"/>
    <property type="molecule type" value="Genomic_DNA"/>
</dbReference>
<accession>A0A381VEC5</accession>
<dbReference type="InterPro" id="IPR010115">
    <property type="entry name" value="FbiA/CofD"/>
</dbReference>
<dbReference type="AlphaFoldDB" id="A0A381VEC5"/>
<reference evidence="3" key="1">
    <citation type="submission" date="2018-05" db="EMBL/GenBank/DDBJ databases">
        <authorList>
            <person name="Lanie J.A."/>
            <person name="Ng W.-L."/>
            <person name="Kazmierczak K.M."/>
            <person name="Andrzejewski T.M."/>
            <person name="Davidsen T.M."/>
            <person name="Wayne K.J."/>
            <person name="Tettelin H."/>
            <person name="Glass J.I."/>
            <person name="Rusch D."/>
            <person name="Podicherti R."/>
            <person name="Tsui H.-C.T."/>
            <person name="Winkler M.E."/>
        </authorList>
    </citation>
    <scope>NUCLEOTIDE SEQUENCE</scope>
</reference>
<keyword evidence="2" id="KW-0460">Magnesium</keyword>